<dbReference type="PANTHER" id="PTHR37938">
    <property type="entry name" value="BLL0215 PROTEIN"/>
    <property type="match status" value="1"/>
</dbReference>
<dbReference type="Proteomes" id="UP000176974">
    <property type="component" value="Unassembled WGS sequence"/>
</dbReference>
<keyword evidence="1" id="KW-0472">Membrane</keyword>
<protein>
    <recommendedName>
        <fullName evidence="2">YdbS-like PH domain-containing protein</fullName>
    </recommendedName>
</protein>
<evidence type="ECO:0000313" key="3">
    <source>
        <dbReference type="EMBL" id="OGZ35835.1"/>
    </source>
</evidence>
<dbReference type="PANTHER" id="PTHR37938:SF1">
    <property type="entry name" value="BLL0215 PROTEIN"/>
    <property type="match status" value="1"/>
</dbReference>
<feature type="transmembrane region" description="Helical" evidence="1">
    <location>
        <begin position="64"/>
        <end position="89"/>
    </location>
</feature>
<dbReference type="InterPro" id="IPR005182">
    <property type="entry name" value="YdbS-like_PH"/>
</dbReference>
<feature type="transmembrane region" description="Helical" evidence="1">
    <location>
        <begin position="28"/>
        <end position="52"/>
    </location>
</feature>
<gene>
    <name evidence="3" type="ORF">A2815_00365</name>
</gene>
<sequence length="171" mass="19801">MSIFTISENSFEGQLPGEKVVFLTRKHWFAIFVPLFFSLILAVLPFALYFSINSSEFYGNNPSVYWFFVSVYFLILWNMAFYSVMIYSLNTLIITDKRIIENKQLGFFRHTVNELELEKIQDISVKVFGPVAEFLGFGNIEVQSAGAQAKFYFNQMPDPEKIKEIIRGQGD</sequence>
<proteinExistence type="predicted"/>
<keyword evidence="1" id="KW-0812">Transmembrane</keyword>
<keyword evidence="1" id="KW-1133">Transmembrane helix</keyword>
<feature type="domain" description="YdbS-like PH" evidence="2">
    <location>
        <begin position="92"/>
        <end position="166"/>
    </location>
</feature>
<evidence type="ECO:0000259" key="2">
    <source>
        <dbReference type="Pfam" id="PF03703"/>
    </source>
</evidence>
<evidence type="ECO:0000256" key="1">
    <source>
        <dbReference type="SAM" id="Phobius"/>
    </source>
</evidence>
<dbReference type="EMBL" id="MHMY01000006">
    <property type="protein sequence ID" value="OGZ35835.1"/>
    <property type="molecule type" value="Genomic_DNA"/>
</dbReference>
<accession>A0A1G2FCM9</accession>
<comment type="caution">
    <text evidence="3">The sequence shown here is derived from an EMBL/GenBank/DDBJ whole genome shotgun (WGS) entry which is preliminary data.</text>
</comment>
<dbReference type="AlphaFoldDB" id="A0A1G2FCM9"/>
<reference evidence="3 4" key="1">
    <citation type="journal article" date="2016" name="Nat. Commun.">
        <title>Thousands of microbial genomes shed light on interconnected biogeochemical processes in an aquifer system.</title>
        <authorList>
            <person name="Anantharaman K."/>
            <person name="Brown C.T."/>
            <person name="Hug L.A."/>
            <person name="Sharon I."/>
            <person name="Castelle C.J."/>
            <person name="Probst A.J."/>
            <person name="Thomas B.C."/>
            <person name="Singh A."/>
            <person name="Wilkins M.J."/>
            <person name="Karaoz U."/>
            <person name="Brodie E.L."/>
            <person name="Williams K.H."/>
            <person name="Hubbard S.S."/>
            <person name="Banfield J.F."/>
        </authorList>
    </citation>
    <scope>NUCLEOTIDE SEQUENCE [LARGE SCALE GENOMIC DNA]</scope>
</reference>
<organism evidence="3 4">
    <name type="scientific">Candidatus Portnoybacteria bacterium RIFCSPHIGHO2_01_FULL_40_12b</name>
    <dbReference type="NCBI Taxonomy" id="1801994"/>
    <lineage>
        <taxon>Bacteria</taxon>
        <taxon>Candidatus Portnoyibacteriota</taxon>
    </lineage>
</organism>
<evidence type="ECO:0000313" key="4">
    <source>
        <dbReference type="Proteomes" id="UP000176974"/>
    </source>
</evidence>
<dbReference type="Pfam" id="PF03703">
    <property type="entry name" value="bPH_2"/>
    <property type="match status" value="1"/>
</dbReference>
<name>A0A1G2FCM9_9BACT</name>